<dbReference type="PANTHER" id="PTHR46577:SF1">
    <property type="entry name" value="HTH-TYPE TRANSCRIPTIONAL REGULATORY PROTEIN GABR"/>
    <property type="match status" value="1"/>
</dbReference>
<dbReference type="EMBL" id="CP094298">
    <property type="protein sequence ID" value="UNZ00923.1"/>
    <property type="molecule type" value="Genomic_DNA"/>
</dbReference>
<dbReference type="CDD" id="cd07377">
    <property type="entry name" value="WHTH_GntR"/>
    <property type="match status" value="1"/>
</dbReference>
<dbReference type="SUPFAM" id="SSF46785">
    <property type="entry name" value="Winged helix' DNA-binding domain"/>
    <property type="match status" value="1"/>
</dbReference>
<dbReference type="PROSITE" id="PS50949">
    <property type="entry name" value="HTH_GNTR"/>
    <property type="match status" value="1"/>
</dbReference>
<dbReference type="Pfam" id="PF00155">
    <property type="entry name" value="Aminotran_1_2"/>
    <property type="match status" value="1"/>
</dbReference>
<dbReference type="InterPro" id="IPR015421">
    <property type="entry name" value="PyrdxlP-dep_Trfase_major"/>
</dbReference>
<reference evidence="8 9" key="1">
    <citation type="submission" date="2022-03" db="EMBL/GenBank/DDBJ databases">
        <title>Complete genome of Streptomyces rimosus ssp. rimosus R7 (=ATCC 10970).</title>
        <authorList>
            <person name="Beganovic S."/>
            <person name="Ruckert C."/>
            <person name="Busche T."/>
            <person name="Kalinowski J."/>
            <person name="Wittmann C."/>
        </authorList>
    </citation>
    <scope>NUCLEOTIDE SEQUENCE [LARGE SCALE GENOMIC DNA]</scope>
    <source>
        <strain evidence="8 9">R7</strain>
    </source>
</reference>
<proteinExistence type="inferred from homology"/>
<evidence type="ECO:0000256" key="2">
    <source>
        <dbReference type="ARBA" id="ARBA00022898"/>
    </source>
</evidence>
<keyword evidence="4" id="KW-0238">DNA-binding</keyword>
<dbReference type="CDD" id="cd00609">
    <property type="entry name" value="AAT_like"/>
    <property type="match status" value="1"/>
</dbReference>
<dbReference type="InterPro" id="IPR051446">
    <property type="entry name" value="HTH_trans_reg/aminotransferase"/>
</dbReference>
<dbReference type="PANTHER" id="PTHR46577">
    <property type="entry name" value="HTH-TYPE TRANSCRIPTIONAL REGULATORY PROTEIN GABR"/>
    <property type="match status" value="1"/>
</dbReference>
<evidence type="ECO:0000256" key="1">
    <source>
        <dbReference type="ARBA" id="ARBA00005384"/>
    </source>
</evidence>
<evidence type="ECO:0000256" key="4">
    <source>
        <dbReference type="ARBA" id="ARBA00023125"/>
    </source>
</evidence>
<gene>
    <name evidence="8" type="primary">ydcR1</name>
    <name evidence="8" type="ORF">SRIMR7_02110</name>
</gene>
<dbReference type="InterPro" id="IPR015424">
    <property type="entry name" value="PyrdxlP-dep_Trfase"/>
</dbReference>
<dbReference type="Pfam" id="PF00392">
    <property type="entry name" value="GntR"/>
    <property type="match status" value="1"/>
</dbReference>
<feature type="region of interest" description="Disordered" evidence="6">
    <location>
        <begin position="469"/>
        <end position="497"/>
    </location>
</feature>
<keyword evidence="2" id="KW-0663">Pyridoxal phosphate</keyword>
<dbReference type="InterPro" id="IPR036388">
    <property type="entry name" value="WH-like_DNA-bd_sf"/>
</dbReference>
<keyword evidence="3" id="KW-0805">Transcription regulation</keyword>
<dbReference type="Gene3D" id="3.40.640.10">
    <property type="entry name" value="Type I PLP-dependent aspartate aminotransferase-like (Major domain)"/>
    <property type="match status" value="1"/>
</dbReference>
<dbReference type="SMART" id="SM00345">
    <property type="entry name" value="HTH_GNTR"/>
    <property type="match status" value="1"/>
</dbReference>
<dbReference type="InterPro" id="IPR004839">
    <property type="entry name" value="Aminotransferase_I/II_large"/>
</dbReference>
<dbReference type="SUPFAM" id="SSF53383">
    <property type="entry name" value="PLP-dependent transferases"/>
    <property type="match status" value="1"/>
</dbReference>
<evidence type="ECO:0000313" key="9">
    <source>
        <dbReference type="Proteomes" id="UP000829494"/>
    </source>
</evidence>
<name>A0ABY3YTW6_STRRM</name>
<comment type="similarity">
    <text evidence="1">In the C-terminal section; belongs to the class-I pyridoxal-phosphate-dependent aminotransferase family.</text>
</comment>
<keyword evidence="5" id="KW-0804">Transcription</keyword>
<evidence type="ECO:0000313" key="8">
    <source>
        <dbReference type="EMBL" id="UNZ00923.1"/>
    </source>
</evidence>
<evidence type="ECO:0000256" key="3">
    <source>
        <dbReference type="ARBA" id="ARBA00023015"/>
    </source>
</evidence>
<dbReference type="InterPro" id="IPR000524">
    <property type="entry name" value="Tscrpt_reg_HTH_GntR"/>
</dbReference>
<accession>A0ABY3YTW6</accession>
<feature type="domain" description="HTH gntR-type" evidence="7">
    <location>
        <begin position="20"/>
        <end position="88"/>
    </location>
</feature>
<evidence type="ECO:0000256" key="5">
    <source>
        <dbReference type="ARBA" id="ARBA00023163"/>
    </source>
</evidence>
<evidence type="ECO:0000256" key="6">
    <source>
        <dbReference type="SAM" id="MobiDB-lite"/>
    </source>
</evidence>
<dbReference type="Gene3D" id="1.10.10.10">
    <property type="entry name" value="Winged helix-like DNA-binding domain superfamily/Winged helix DNA-binding domain"/>
    <property type="match status" value="1"/>
</dbReference>
<evidence type="ECO:0000259" key="7">
    <source>
        <dbReference type="PROSITE" id="PS50949"/>
    </source>
</evidence>
<protein>
    <submittedName>
        <fullName evidence="8">HTH-type transcriptional regulator YdcR</fullName>
    </submittedName>
</protein>
<dbReference type="Proteomes" id="UP000829494">
    <property type="component" value="Chromosome"/>
</dbReference>
<feature type="compositionally biased region" description="Basic and acidic residues" evidence="6">
    <location>
        <begin position="482"/>
        <end position="491"/>
    </location>
</feature>
<sequence length="497" mass="52612">MPMAPTALADRLGRWSSGRGPLYLLLAARLRRLVDQGELAPGTALPPDRSLAAALAVGRGTVVAAYEQLRTEGRIVRRQGSGTRVAGPVRDRPRETTGAPVFLHLLERQDADVILLACAAPAAPPPVLLSAYERAVAQLALLTGDIGYHPSGHPRLRRAVADHYTRRGVPTAPEQILVTNGGQQALSLLARAFVEPGGEVLVEAPTYPGALEAFRERSALLRTLPVGLDGFETAVRSPARRPDLAYVVSTHHNPTGAVLPPLARRRLAVAAGAAGVPLIDDEVLAQLAFPGDDTPPPLAAYGATVITVGSLSKSVWGGLRVGWIRATEAIVDRLARLRAVHDLGGNLPAQLAAAELLPGLERWCRDTAADRRARHDHLLAELARRLPQWQVRPVGGGQTLWVRLPHGDGDTFAQTALRHGVAVLPGSGLDASGASKDHVRLHFLASPDDLTEAVRRLAVAWCAYGGGQGGGAPAGAGVTARSYERSADRRNPVRRTG</sequence>
<keyword evidence="9" id="KW-1185">Reference proteome</keyword>
<organism evidence="8 9">
    <name type="scientific">Streptomyces rimosus subsp. rimosus</name>
    <dbReference type="NCBI Taxonomy" id="132474"/>
    <lineage>
        <taxon>Bacteria</taxon>
        <taxon>Bacillati</taxon>
        <taxon>Actinomycetota</taxon>
        <taxon>Actinomycetes</taxon>
        <taxon>Kitasatosporales</taxon>
        <taxon>Streptomycetaceae</taxon>
        <taxon>Streptomyces</taxon>
    </lineage>
</organism>
<dbReference type="InterPro" id="IPR036390">
    <property type="entry name" value="WH_DNA-bd_sf"/>
</dbReference>